<dbReference type="STRING" id="461836.A0A0L0DNI9"/>
<dbReference type="GeneID" id="25567678"/>
<evidence type="ECO:0000313" key="7">
    <source>
        <dbReference type="EMBL" id="KNC52988.1"/>
    </source>
</evidence>
<evidence type="ECO:0000256" key="4">
    <source>
        <dbReference type="PIRSR" id="PIRSR617867-1"/>
    </source>
</evidence>
<evidence type="ECO:0000256" key="1">
    <source>
        <dbReference type="ARBA" id="ARBA00011063"/>
    </source>
</evidence>
<organism evidence="7 8">
    <name type="scientific">Thecamonas trahens ATCC 50062</name>
    <dbReference type="NCBI Taxonomy" id="461836"/>
    <lineage>
        <taxon>Eukaryota</taxon>
        <taxon>Apusozoa</taxon>
        <taxon>Apusomonadida</taxon>
        <taxon>Apusomonadidae</taxon>
        <taxon>Thecamonas</taxon>
    </lineage>
</organism>
<dbReference type="InterPro" id="IPR017867">
    <property type="entry name" value="Tyr_phospatase_low_mol_wt"/>
</dbReference>
<evidence type="ECO:0000256" key="2">
    <source>
        <dbReference type="ARBA" id="ARBA00022801"/>
    </source>
</evidence>
<evidence type="ECO:0000313" key="8">
    <source>
        <dbReference type="Proteomes" id="UP000054408"/>
    </source>
</evidence>
<feature type="active site" description="Proton donor" evidence="4">
    <location>
        <position position="131"/>
    </location>
</feature>
<keyword evidence="2" id="KW-0378">Hydrolase</keyword>
<dbReference type="eggNOG" id="KOG3217">
    <property type="taxonomic scope" value="Eukaryota"/>
</dbReference>
<reference evidence="7 8" key="1">
    <citation type="submission" date="2010-05" db="EMBL/GenBank/DDBJ databases">
        <title>The Genome Sequence of Thecamonas trahens ATCC 50062.</title>
        <authorList>
            <consortium name="The Broad Institute Genome Sequencing Platform"/>
            <person name="Russ C."/>
            <person name="Cuomo C."/>
            <person name="Shea T."/>
            <person name="Young S.K."/>
            <person name="Zeng Q."/>
            <person name="Koehrsen M."/>
            <person name="Haas B."/>
            <person name="Borodovsky M."/>
            <person name="Guigo R."/>
            <person name="Alvarado L."/>
            <person name="Berlin A."/>
            <person name="Bochicchio J."/>
            <person name="Borenstein D."/>
            <person name="Chapman S."/>
            <person name="Chen Z."/>
            <person name="Freedman E."/>
            <person name="Gellesch M."/>
            <person name="Goldberg J."/>
            <person name="Griggs A."/>
            <person name="Gujja S."/>
            <person name="Heilman E."/>
            <person name="Heiman D."/>
            <person name="Hepburn T."/>
            <person name="Howarth C."/>
            <person name="Jen D."/>
            <person name="Larson L."/>
            <person name="Mehta T."/>
            <person name="Park D."/>
            <person name="Pearson M."/>
            <person name="Roberts A."/>
            <person name="Saif S."/>
            <person name="Shenoy N."/>
            <person name="Sisk P."/>
            <person name="Stolte C."/>
            <person name="Sykes S."/>
            <person name="Thomson T."/>
            <person name="Walk T."/>
            <person name="White J."/>
            <person name="Yandava C."/>
            <person name="Burger G."/>
            <person name="Gray M.W."/>
            <person name="Holland P.W.H."/>
            <person name="King N."/>
            <person name="Lang F.B.F."/>
            <person name="Roger A.J."/>
            <person name="Ruiz-Trillo I."/>
            <person name="Lander E."/>
            <person name="Nusbaum C."/>
        </authorList>
    </citation>
    <scope>NUCLEOTIDE SEQUENCE [LARGE SCALE GENOMIC DNA]</scope>
    <source>
        <strain evidence="7 8">ATCC 50062</strain>
    </source>
</reference>
<dbReference type="EMBL" id="GL349477">
    <property type="protein sequence ID" value="KNC52988.1"/>
    <property type="molecule type" value="Genomic_DNA"/>
</dbReference>
<dbReference type="PRINTS" id="PR00719">
    <property type="entry name" value="LMWPTPASE"/>
</dbReference>
<dbReference type="PANTHER" id="PTHR11717:SF7">
    <property type="entry name" value="LOW MOLECULAR WEIGHT PHOSPHOTYROSINE PROTEIN PHOSPHATASE"/>
    <property type="match status" value="1"/>
</dbReference>
<feature type="domain" description="Phosphotyrosine protein phosphatase I" evidence="6">
    <location>
        <begin position="9"/>
        <end position="159"/>
    </location>
</feature>
<sequence>MAGVSTTCPKVLFVCLGNICRSPLAQGVMEAVAREAEVELVVDSAGTGAYHVGEAPDPRGQATAKRHGLDTSGQRARQATKADFDDFDLVVAMDRDNYAHLRRLASADMVKAKLRTFMSYVPEDGRKDVPDCWYADDPEESFEDVYSVFVLGCPRILDELLASRASS</sequence>
<feature type="active site" evidence="4">
    <location>
        <position position="21"/>
    </location>
</feature>
<gene>
    <name evidence="7" type="ORF">AMSG_09164</name>
</gene>
<name>A0A0L0DNI9_THETB</name>
<evidence type="ECO:0000256" key="5">
    <source>
        <dbReference type="SAM" id="MobiDB-lite"/>
    </source>
</evidence>
<keyword evidence="3" id="KW-0904">Protein phosphatase</keyword>
<feature type="region of interest" description="Disordered" evidence="5">
    <location>
        <begin position="52"/>
        <end position="75"/>
    </location>
</feature>
<keyword evidence="8" id="KW-1185">Reference proteome</keyword>
<dbReference type="CDD" id="cd16343">
    <property type="entry name" value="LMWPTP"/>
    <property type="match status" value="1"/>
</dbReference>
<dbReference type="PANTHER" id="PTHR11717">
    <property type="entry name" value="LOW MOLECULAR WEIGHT PROTEIN TYROSINE PHOSPHATASE"/>
    <property type="match status" value="1"/>
</dbReference>
<dbReference type="InterPro" id="IPR036196">
    <property type="entry name" value="Ptyr_pPase_sf"/>
</dbReference>
<evidence type="ECO:0000259" key="6">
    <source>
        <dbReference type="SMART" id="SM00226"/>
    </source>
</evidence>
<dbReference type="GO" id="GO:0004725">
    <property type="term" value="F:protein tyrosine phosphatase activity"/>
    <property type="evidence" value="ECO:0007669"/>
    <property type="project" value="InterPro"/>
</dbReference>
<dbReference type="OrthoDB" id="3388at2759"/>
<dbReference type="Pfam" id="PF01451">
    <property type="entry name" value="LMWPc"/>
    <property type="match status" value="1"/>
</dbReference>
<dbReference type="SUPFAM" id="SSF52788">
    <property type="entry name" value="Phosphotyrosine protein phosphatases I"/>
    <property type="match status" value="1"/>
</dbReference>
<dbReference type="InterPro" id="IPR050438">
    <property type="entry name" value="LMW_PTPase"/>
</dbReference>
<dbReference type="Gene3D" id="3.40.50.2300">
    <property type="match status" value="1"/>
</dbReference>
<proteinExistence type="inferred from homology"/>
<dbReference type="Proteomes" id="UP000054408">
    <property type="component" value="Unassembled WGS sequence"/>
</dbReference>
<dbReference type="OMA" id="NGITRYS"/>
<dbReference type="SMART" id="SM00226">
    <property type="entry name" value="LMWPc"/>
    <property type="match status" value="1"/>
</dbReference>
<feature type="active site" description="Nucleophile" evidence="4">
    <location>
        <position position="15"/>
    </location>
</feature>
<dbReference type="InterPro" id="IPR023485">
    <property type="entry name" value="Ptyr_pPase"/>
</dbReference>
<evidence type="ECO:0000256" key="3">
    <source>
        <dbReference type="ARBA" id="ARBA00022912"/>
    </source>
</evidence>
<comment type="similarity">
    <text evidence="1">Belongs to the low molecular weight phosphotyrosine protein phosphatase family.</text>
</comment>
<accession>A0A0L0DNI9</accession>
<dbReference type="RefSeq" id="XP_013754875.1">
    <property type="nucleotide sequence ID" value="XM_013899421.1"/>
</dbReference>
<protein>
    <submittedName>
        <fullName evidence="7">Protein tyrosine phosphatase</fullName>
    </submittedName>
</protein>
<dbReference type="AlphaFoldDB" id="A0A0L0DNI9"/>